<dbReference type="PANTHER" id="PTHR11359">
    <property type="entry name" value="AMP DEAMINASE"/>
    <property type="match status" value="1"/>
</dbReference>
<comment type="similarity">
    <text evidence="1">Belongs to the metallo-dependent hydrolases superfamily. Adenosine and AMP deaminases family.</text>
</comment>
<dbReference type="PANTHER" id="PTHR11359:SF0">
    <property type="entry name" value="AMP DEAMINASE"/>
    <property type="match status" value="1"/>
</dbReference>
<feature type="binding site" evidence="3">
    <location>
        <position position="104"/>
    </location>
    <ligand>
        <name>Zn(2+)</name>
        <dbReference type="ChEBI" id="CHEBI:29105"/>
        <note>catalytic</note>
    </ligand>
</feature>
<dbReference type="SUPFAM" id="SSF51556">
    <property type="entry name" value="Metallo-dependent hydrolases"/>
    <property type="match status" value="1"/>
</dbReference>
<dbReference type="AlphaFoldDB" id="A0ABD2Z2D4"/>
<keyword evidence="5" id="KW-1185">Reference proteome</keyword>
<feature type="binding site" evidence="2">
    <location>
        <position position="104"/>
    </location>
    <ligand>
        <name>substrate</name>
    </ligand>
</feature>
<name>A0ABD2Z2D4_9GENT</name>
<proteinExistence type="inferred from homology"/>
<evidence type="ECO:0000256" key="2">
    <source>
        <dbReference type="PIRSR" id="PIRSR606329-2"/>
    </source>
</evidence>
<reference evidence="4 5" key="1">
    <citation type="submission" date="2024-11" db="EMBL/GenBank/DDBJ databases">
        <title>A near-complete genome assembly of Cinchona calisaya.</title>
        <authorList>
            <person name="Lian D.C."/>
            <person name="Zhao X.W."/>
            <person name="Wei L."/>
        </authorList>
    </citation>
    <scope>NUCLEOTIDE SEQUENCE [LARGE SCALE GENOMIC DNA]</scope>
    <source>
        <tissue evidence="4">Nenye</tissue>
    </source>
</reference>
<dbReference type="Gene3D" id="3.20.20.140">
    <property type="entry name" value="Metal-dependent hydrolases"/>
    <property type="match status" value="1"/>
</dbReference>
<gene>
    <name evidence="4" type="ORF">ACH5RR_026375</name>
</gene>
<comment type="caution">
    <text evidence="4">The sequence shown here is derived from an EMBL/GenBank/DDBJ whole genome shotgun (WGS) entry which is preliminary data.</text>
</comment>
<dbReference type="Pfam" id="PF19326">
    <property type="entry name" value="AMP_deaminase"/>
    <property type="match status" value="1"/>
</dbReference>
<dbReference type="InterPro" id="IPR032466">
    <property type="entry name" value="Metal_Hydrolase"/>
</dbReference>
<evidence type="ECO:0000256" key="1">
    <source>
        <dbReference type="ARBA" id="ARBA00006676"/>
    </source>
</evidence>
<evidence type="ECO:0000313" key="4">
    <source>
        <dbReference type="EMBL" id="KAL3513658.1"/>
    </source>
</evidence>
<accession>A0ABD2Z2D4</accession>
<dbReference type="EMBL" id="JBJUIK010000011">
    <property type="protein sequence ID" value="KAL3513658.1"/>
    <property type="molecule type" value="Genomic_DNA"/>
</dbReference>
<comment type="cofactor">
    <cofactor evidence="3">
        <name>Zn(2+)</name>
        <dbReference type="ChEBI" id="CHEBI:29105"/>
    </cofactor>
    <text evidence="3">Binds 1 zinc ion per subunit.</text>
</comment>
<evidence type="ECO:0000313" key="5">
    <source>
        <dbReference type="Proteomes" id="UP001630127"/>
    </source>
</evidence>
<evidence type="ECO:0000256" key="3">
    <source>
        <dbReference type="PIRSR" id="PIRSR606329-3"/>
    </source>
</evidence>
<keyword evidence="3" id="KW-0862">Zinc</keyword>
<sequence length="211" mass="23969">MAKPDAFLHLPVEGHKPRSFTSVLQAKEKLFPVADATTFFTDLHHILKVIAAGNIRTLCHHRLVLLEQKFNLHLMLNADREFLAQKSAPHRDFYNVRKVDTSVHHSACMNQKGGGRVGHVAKECPINHDEGKNIVQPVEDKVGTQKWIQIQKPPQSQPARTYKKYEEDILEYSKAKDQEVSIENPDKVANQPNLVADLVKNVIFQSLLLRS</sequence>
<protein>
    <recommendedName>
        <fullName evidence="6">Polyprotein</fullName>
    </recommendedName>
</protein>
<dbReference type="InterPro" id="IPR006329">
    <property type="entry name" value="AMPD"/>
</dbReference>
<organism evidence="4 5">
    <name type="scientific">Cinchona calisaya</name>
    <dbReference type="NCBI Taxonomy" id="153742"/>
    <lineage>
        <taxon>Eukaryota</taxon>
        <taxon>Viridiplantae</taxon>
        <taxon>Streptophyta</taxon>
        <taxon>Embryophyta</taxon>
        <taxon>Tracheophyta</taxon>
        <taxon>Spermatophyta</taxon>
        <taxon>Magnoliopsida</taxon>
        <taxon>eudicotyledons</taxon>
        <taxon>Gunneridae</taxon>
        <taxon>Pentapetalae</taxon>
        <taxon>asterids</taxon>
        <taxon>lamiids</taxon>
        <taxon>Gentianales</taxon>
        <taxon>Rubiaceae</taxon>
        <taxon>Cinchonoideae</taxon>
        <taxon>Cinchoneae</taxon>
        <taxon>Cinchona</taxon>
    </lineage>
</organism>
<dbReference type="Proteomes" id="UP001630127">
    <property type="component" value="Unassembled WGS sequence"/>
</dbReference>
<evidence type="ECO:0008006" key="6">
    <source>
        <dbReference type="Google" id="ProtNLM"/>
    </source>
</evidence>
<keyword evidence="3" id="KW-0479">Metal-binding</keyword>